<dbReference type="Pfam" id="PF00528">
    <property type="entry name" value="BPD_transp_1"/>
    <property type="match status" value="1"/>
</dbReference>
<dbReference type="PANTHER" id="PTHR43386:SF1">
    <property type="entry name" value="D,D-DIPEPTIDE TRANSPORT SYSTEM PERMEASE PROTEIN DDPC-RELATED"/>
    <property type="match status" value="1"/>
</dbReference>
<dbReference type="SUPFAM" id="SSF161098">
    <property type="entry name" value="MetI-like"/>
    <property type="match status" value="1"/>
</dbReference>
<evidence type="ECO:0000256" key="1">
    <source>
        <dbReference type="ARBA" id="ARBA00004651"/>
    </source>
</evidence>
<dbReference type="Proteomes" id="UP001501490">
    <property type="component" value="Unassembled WGS sequence"/>
</dbReference>
<feature type="transmembrane region" description="Helical" evidence="7">
    <location>
        <begin position="250"/>
        <end position="274"/>
    </location>
</feature>
<reference evidence="10" key="1">
    <citation type="journal article" date="2019" name="Int. J. Syst. Evol. Microbiol.">
        <title>The Global Catalogue of Microorganisms (GCM) 10K type strain sequencing project: providing services to taxonomists for standard genome sequencing and annotation.</title>
        <authorList>
            <consortium name="The Broad Institute Genomics Platform"/>
            <consortium name="The Broad Institute Genome Sequencing Center for Infectious Disease"/>
            <person name="Wu L."/>
            <person name="Ma J."/>
        </authorList>
    </citation>
    <scope>NUCLEOTIDE SEQUENCE [LARGE SCALE GENOMIC DNA]</scope>
    <source>
        <strain evidence="10">JCM 16929</strain>
    </source>
</reference>
<dbReference type="PROSITE" id="PS50928">
    <property type="entry name" value="ABC_TM1"/>
    <property type="match status" value="1"/>
</dbReference>
<evidence type="ECO:0000259" key="8">
    <source>
        <dbReference type="PROSITE" id="PS50928"/>
    </source>
</evidence>
<comment type="caution">
    <text evidence="9">The sequence shown here is derived from an EMBL/GenBank/DDBJ whole genome shotgun (WGS) entry which is preliminary data.</text>
</comment>
<feature type="transmembrane region" description="Helical" evidence="7">
    <location>
        <begin position="130"/>
        <end position="152"/>
    </location>
</feature>
<organism evidence="9 10">
    <name type="scientific">Microlunatus ginsengisoli</name>
    <dbReference type="NCBI Taxonomy" id="363863"/>
    <lineage>
        <taxon>Bacteria</taxon>
        <taxon>Bacillati</taxon>
        <taxon>Actinomycetota</taxon>
        <taxon>Actinomycetes</taxon>
        <taxon>Propionibacteriales</taxon>
        <taxon>Propionibacteriaceae</taxon>
        <taxon>Microlunatus</taxon>
    </lineage>
</organism>
<comment type="subcellular location">
    <subcellularLocation>
        <location evidence="1 7">Cell membrane</location>
        <topology evidence="1 7">Multi-pass membrane protein</topology>
    </subcellularLocation>
</comment>
<feature type="transmembrane region" description="Helical" evidence="7">
    <location>
        <begin position="164"/>
        <end position="187"/>
    </location>
</feature>
<dbReference type="InterPro" id="IPR000515">
    <property type="entry name" value="MetI-like"/>
</dbReference>
<feature type="transmembrane region" description="Helical" evidence="7">
    <location>
        <begin position="71"/>
        <end position="93"/>
    </location>
</feature>
<feature type="transmembrane region" description="Helical" evidence="7">
    <location>
        <begin position="193"/>
        <end position="211"/>
    </location>
</feature>
<keyword evidence="4 7" id="KW-0812">Transmembrane</keyword>
<dbReference type="EMBL" id="BAABAB010000028">
    <property type="protein sequence ID" value="GAA3631527.1"/>
    <property type="molecule type" value="Genomic_DNA"/>
</dbReference>
<name>A0ABP7AGU1_9ACTN</name>
<feature type="domain" description="ABC transmembrane type-1" evidence="8">
    <location>
        <begin position="132"/>
        <end position="321"/>
    </location>
</feature>
<protein>
    <recommendedName>
        <fullName evidence="8">ABC transmembrane type-1 domain-containing protein</fullName>
    </recommendedName>
</protein>
<dbReference type="Pfam" id="PF12911">
    <property type="entry name" value="OppC_N"/>
    <property type="match status" value="1"/>
</dbReference>
<evidence type="ECO:0000256" key="6">
    <source>
        <dbReference type="ARBA" id="ARBA00023136"/>
    </source>
</evidence>
<keyword evidence="5 7" id="KW-1133">Transmembrane helix</keyword>
<proteinExistence type="inferred from homology"/>
<dbReference type="CDD" id="cd06261">
    <property type="entry name" value="TM_PBP2"/>
    <property type="match status" value="1"/>
</dbReference>
<dbReference type="InterPro" id="IPR025966">
    <property type="entry name" value="OppC_N"/>
</dbReference>
<evidence type="ECO:0000313" key="10">
    <source>
        <dbReference type="Proteomes" id="UP001501490"/>
    </source>
</evidence>
<dbReference type="Gene3D" id="1.10.3720.10">
    <property type="entry name" value="MetI-like"/>
    <property type="match status" value="1"/>
</dbReference>
<keyword evidence="6 7" id="KW-0472">Membrane</keyword>
<dbReference type="InterPro" id="IPR035906">
    <property type="entry name" value="MetI-like_sf"/>
</dbReference>
<evidence type="ECO:0000256" key="4">
    <source>
        <dbReference type="ARBA" id="ARBA00022692"/>
    </source>
</evidence>
<keyword evidence="3" id="KW-1003">Cell membrane</keyword>
<dbReference type="InterPro" id="IPR050366">
    <property type="entry name" value="BP-dependent_transpt_permease"/>
</dbReference>
<evidence type="ECO:0000313" key="9">
    <source>
        <dbReference type="EMBL" id="GAA3631527.1"/>
    </source>
</evidence>
<keyword evidence="2 7" id="KW-0813">Transport</keyword>
<evidence type="ECO:0000256" key="7">
    <source>
        <dbReference type="RuleBase" id="RU363032"/>
    </source>
</evidence>
<evidence type="ECO:0000256" key="3">
    <source>
        <dbReference type="ARBA" id="ARBA00022475"/>
    </source>
</evidence>
<sequence>MSVIGSNPPGAARGSVPAMLAGAVAAEPGTSVEQADPIEIGAIETGTIETGTIERPDPWYRVIWSSKKARVGIVIVAVYVLVAVFAPLIAPYAPTNNTFEPLTAPSSAHWLGTNAGGQDVFSQVIYGSRVSLLVGLFGGLIATTIALVIGLISGYAEGTLVDDVLSFLTNVALVIPVLPLIITFVAYSQVRGIGLIVAVIAVTSWAGAARTKRAQIITLRNRDFVTAAKFAGEGPLRIVFAEIMPNMTSLIAAAFVGAATAAMGAEAGLAVLGLGSTDSVSWGTILYQADAAGAVSQGLFAWVFVPGLVLAILITAMSFINFGVDLLSNPHLRED</sequence>
<evidence type="ECO:0000256" key="5">
    <source>
        <dbReference type="ARBA" id="ARBA00022989"/>
    </source>
</evidence>
<dbReference type="PANTHER" id="PTHR43386">
    <property type="entry name" value="OLIGOPEPTIDE TRANSPORT SYSTEM PERMEASE PROTEIN APPC"/>
    <property type="match status" value="1"/>
</dbReference>
<dbReference type="RefSeq" id="WP_344807436.1">
    <property type="nucleotide sequence ID" value="NZ_BAABAB010000028.1"/>
</dbReference>
<feature type="transmembrane region" description="Helical" evidence="7">
    <location>
        <begin position="299"/>
        <end position="324"/>
    </location>
</feature>
<comment type="similarity">
    <text evidence="7">Belongs to the binding-protein-dependent transport system permease family.</text>
</comment>
<accession>A0ABP7AGU1</accession>
<gene>
    <name evidence="9" type="ORF">GCM10022236_37650</name>
</gene>
<evidence type="ECO:0000256" key="2">
    <source>
        <dbReference type="ARBA" id="ARBA00022448"/>
    </source>
</evidence>
<keyword evidence="10" id="KW-1185">Reference proteome</keyword>